<keyword evidence="4" id="KW-1185">Reference proteome</keyword>
<organism evidence="3 4">
    <name type="scientific">Kalanchoe fedtschenkoi</name>
    <name type="common">Lavender scallops</name>
    <name type="synonym">South American air plant</name>
    <dbReference type="NCBI Taxonomy" id="63787"/>
    <lineage>
        <taxon>Eukaryota</taxon>
        <taxon>Viridiplantae</taxon>
        <taxon>Streptophyta</taxon>
        <taxon>Embryophyta</taxon>
        <taxon>Tracheophyta</taxon>
        <taxon>Spermatophyta</taxon>
        <taxon>Magnoliopsida</taxon>
        <taxon>eudicotyledons</taxon>
        <taxon>Gunneridae</taxon>
        <taxon>Pentapetalae</taxon>
        <taxon>Saxifragales</taxon>
        <taxon>Crassulaceae</taxon>
        <taxon>Kalanchoe</taxon>
    </lineage>
</organism>
<dbReference type="Pfam" id="PF05627">
    <property type="entry name" value="AvrRpt-cleavage"/>
    <property type="match status" value="1"/>
</dbReference>
<reference evidence="3" key="1">
    <citation type="submission" date="2021-01" db="UniProtKB">
        <authorList>
            <consortium name="EnsemblPlants"/>
        </authorList>
    </citation>
    <scope>IDENTIFICATION</scope>
</reference>
<dbReference type="Proteomes" id="UP000594263">
    <property type="component" value="Unplaced"/>
</dbReference>
<dbReference type="PANTHER" id="PTHR33159:SF101">
    <property type="entry name" value="OS04G0379600 PROTEIN"/>
    <property type="match status" value="1"/>
</dbReference>
<evidence type="ECO:0000259" key="2">
    <source>
        <dbReference type="Pfam" id="PF05627"/>
    </source>
</evidence>
<dbReference type="PANTHER" id="PTHR33159">
    <property type="entry name" value="RPM1-INTERACTING PROTEIN 4 (RIN4) FAMILY PROTEIN"/>
    <property type="match status" value="1"/>
</dbReference>
<feature type="domain" description="RIN4 pathogenic type III effector avirulence factor Avr cleavage site" evidence="2">
    <location>
        <begin position="2"/>
        <end position="33"/>
    </location>
</feature>
<dbReference type="Gramene" id="Kaladp0867s0040.1.v1.1">
    <property type="protein sequence ID" value="Kaladp0867s0040.1.v1.1"/>
    <property type="gene ID" value="Kaladp0867s0040.v1.1"/>
</dbReference>
<name>A0A7N0VJ91_KALFE</name>
<dbReference type="AlphaFoldDB" id="A0A7N0VJ91"/>
<dbReference type="InterPro" id="IPR008700">
    <property type="entry name" value="TypeIII_avirulence_cleave"/>
</dbReference>
<accession>A0A7N0VJ91</accession>
<feature type="region of interest" description="Disordered" evidence="1">
    <location>
        <begin position="24"/>
        <end position="68"/>
    </location>
</feature>
<feature type="compositionally biased region" description="Basic and acidic residues" evidence="1">
    <location>
        <begin position="44"/>
        <end position="59"/>
    </location>
</feature>
<evidence type="ECO:0000256" key="1">
    <source>
        <dbReference type="SAM" id="MobiDB-lite"/>
    </source>
</evidence>
<dbReference type="InterPro" id="IPR040387">
    <property type="entry name" value="RIN4/NOI4"/>
</dbReference>
<dbReference type="EnsemblPlants" id="Kaladp0867s0040.1.v1.1">
    <property type="protein sequence ID" value="Kaladp0867s0040.1.v1.1"/>
    <property type="gene ID" value="Kaladp0867s0040.v1.1"/>
</dbReference>
<proteinExistence type="predicted"/>
<evidence type="ECO:0000313" key="3">
    <source>
        <dbReference type="EnsemblPlants" id="Kaladp0867s0040.1.v1.1"/>
    </source>
</evidence>
<protein>
    <recommendedName>
        <fullName evidence="2">RIN4 pathogenic type III effector avirulence factor Avr cleavage site domain-containing protein</fullName>
    </recommendedName>
</protein>
<sequence>MSTVPKFGEWDVNDPRTAEGFTMIFNRARDEKKSNGSESRNSASHRDSGKNGKQSDKGSLKKKWFCCG</sequence>
<evidence type="ECO:0000313" key="4">
    <source>
        <dbReference type="Proteomes" id="UP000594263"/>
    </source>
</evidence>